<gene>
    <name evidence="1" type="ORF">OXX778_LOCUS16275</name>
</gene>
<evidence type="ECO:0000313" key="1">
    <source>
        <dbReference type="EMBL" id="CAF0998416.1"/>
    </source>
</evidence>
<dbReference type="AlphaFoldDB" id="A0A814GMQ0"/>
<name>A0A814GMQ0_9BILA</name>
<organism evidence="1 2">
    <name type="scientific">Brachionus calyciflorus</name>
    <dbReference type="NCBI Taxonomy" id="104777"/>
    <lineage>
        <taxon>Eukaryota</taxon>
        <taxon>Metazoa</taxon>
        <taxon>Spiralia</taxon>
        <taxon>Gnathifera</taxon>
        <taxon>Rotifera</taxon>
        <taxon>Eurotatoria</taxon>
        <taxon>Monogononta</taxon>
        <taxon>Pseudotrocha</taxon>
        <taxon>Ploima</taxon>
        <taxon>Brachionidae</taxon>
        <taxon>Brachionus</taxon>
    </lineage>
</organism>
<proteinExistence type="predicted"/>
<reference evidence="1" key="1">
    <citation type="submission" date="2021-02" db="EMBL/GenBank/DDBJ databases">
        <authorList>
            <person name="Nowell W R."/>
        </authorList>
    </citation>
    <scope>NUCLEOTIDE SEQUENCE</scope>
    <source>
        <strain evidence="1">Ploen Becks lab</strain>
    </source>
</reference>
<protein>
    <submittedName>
        <fullName evidence="1">Uncharacterized protein</fullName>
    </submittedName>
</protein>
<dbReference type="Proteomes" id="UP000663879">
    <property type="component" value="Unassembled WGS sequence"/>
</dbReference>
<keyword evidence="2" id="KW-1185">Reference proteome</keyword>
<evidence type="ECO:0000313" key="2">
    <source>
        <dbReference type="Proteomes" id="UP000663879"/>
    </source>
</evidence>
<accession>A0A814GMQ0</accession>
<sequence length="74" mass="8599">MVLIKIHANHAEMSQIEIDKLLKVKELKKIADNDQTIKISASYTKCFAELATKYRAEELAKVWKQYKNIKSTMD</sequence>
<dbReference type="EMBL" id="CAJNOC010003804">
    <property type="protein sequence ID" value="CAF0998416.1"/>
    <property type="molecule type" value="Genomic_DNA"/>
</dbReference>
<dbReference type="OrthoDB" id="93990at2759"/>
<comment type="caution">
    <text evidence="1">The sequence shown here is derived from an EMBL/GenBank/DDBJ whole genome shotgun (WGS) entry which is preliminary data.</text>
</comment>